<accession>A0A2G9SKC2</accession>
<evidence type="ECO:0000313" key="1">
    <source>
        <dbReference type="EMBL" id="PIO39821.1"/>
    </source>
</evidence>
<reference evidence="2" key="1">
    <citation type="journal article" date="2017" name="Nat. Commun.">
        <title>The North American bullfrog draft genome provides insight into hormonal regulation of long noncoding RNA.</title>
        <authorList>
            <person name="Hammond S.A."/>
            <person name="Warren R.L."/>
            <person name="Vandervalk B.P."/>
            <person name="Kucuk E."/>
            <person name="Khan H."/>
            <person name="Gibb E.A."/>
            <person name="Pandoh P."/>
            <person name="Kirk H."/>
            <person name="Zhao Y."/>
            <person name="Jones M."/>
            <person name="Mungall A.J."/>
            <person name="Coope R."/>
            <person name="Pleasance S."/>
            <person name="Moore R.A."/>
            <person name="Holt R.A."/>
            <person name="Round J.M."/>
            <person name="Ohora S."/>
            <person name="Walle B.V."/>
            <person name="Veldhoen N."/>
            <person name="Helbing C.C."/>
            <person name="Birol I."/>
        </authorList>
    </citation>
    <scope>NUCLEOTIDE SEQUENCE [LARGE SCALE GENOMIC DNA]</scope>
</reference>
<keyword evidence="2" id="KW-1185">Reference proteome</keyword>
<dbReference type="EMBL" id="KV924811">
    <property type="protein sequence ID" value="PIO39821.1"/>
    <property type="molecule type" value="Genomic_DNA"/>
</dbReference>
<organism evidence="1 2">
    <name type="scientific">Aquarana catesbeiana</name>
    <name type="common">American bullfrog</name>
    <name type="synonym">Rana catesbeiana</name>
    <dbReference type="NCBI Taxonomy" id="8400"/>
    <lineage>
        <taxon>Eukaryota</taxon>
        <taxon>Metazoa</taxon>
        <taxon>Chordata</taxon>
        <taxon>Craniata</taxon>
        <taxon>Vertebrata</taxon>
        <taxon>Euteleostomi</taxon>
        <taxon>Amphibia</taxon>
        <taxon>Batrachia</taxon>
        <taxon>Anura</taxon>
        <taxon>Neobatrachia</taxon>
        <taxon>Ranoidea</taxon>
        <taxon>Ranidae</taxon>
        <taxon>Aquarana</taxon>
    </lineage>
</organism>
<dbReference type="Proteomes" id="UP000228934">
    <property type="component" value="Unassembled WGS sequence"/>
</dbReference>
<evidence type="ECO:0000313" key="2">
    <source>
        <dbReference type="Proteomes" id="UP000228934"/>
    </source>
</evidence>
<protein>
    <submittedName>
        <fullName evidence="1">Uncharacterized protein</fullName>
    </submittedName>
</protein>
<sequence>MGVHSFSTHPLLRIGLHPPNLKLQYQFLSEVWRSLPMIYLGYAAPLWRSGRRGQRS</sequence>
<proteinExistence type="predicted"/>
<name>A0A2G9SKC2_AQUCT</name>
<dbReference type="AlphaFoldDB" id="A0A2G9SKC2"/>
<gene>
    <name evidence="1" type="ORF">AB205_0126220</name>
</gene>